<dbReference type="EMBL" id="SJZF01000033">
    <property type="protein sequence ID" value="TFU25120.1"/>
    <property type="molecule type" value="Genomic_DNA"/>
</dbReference>
<dbReference type="InterPro" id="IPR012296">
    <property type="entry name" value="Nuclease_put_TT1808"/>
</dbReference>
<feature type="domain" description="Putative restriction endonuclease" evidence="1">
    <location>
        <begin position="13"/>
        <end position="165"/>
    </location>
</feature>
<dbReference type="InterPro" id="IPR008538">
    <property type="entry name" value="Uma2"/>
</dbReference>
<sequence length="186" mass="20781">MGEAARTLPLSFAAYLEMEAQSPVRHELLEGIPYAMAGASKAHNLLVQNLAFLLRPAARARGCRLYVETIKLRLAEHTVYYPDLMVVCGAGTPHPLYEENPCLVAEVVSPSTERLDRGEKRHNYLRLAALEAYLLVSTREPRVEVYRREGEGFRLEVHAGGRVPLPCLEALLDLEALYEGVEPERA</sequence>
<dbReference type="Gene3D" id="3.90.1570.10">
    <property type="entry name" value="tt1808, chain A"/>
    <property type="match status" value="1"/>
</dbReference>
<protein>
    <submittedName>
        <fullName evidence="3">Uma2 family endonuclease</fullName>
    </submittedName>
</protein>
<keyword evidence="3" id="KW-0255">Endonuclease</keyword>
<accession>A0A4Y9EU24</accession>
<evidence type="ECO:0000313" key="5">
    <source>
        <dbReference type="Proteomes" id="UP000297668"/>
    </source>
</evidence>
<dbReference type="AlphaFoldDB" id="A0A4Y9EU24"/>
<dbReference type="InterPro" id="IPR011335">
    <property type="entry name" value="Restrct_endonuc-II-like"/>
</dbReference>
<dbReference type="OrthoDB" id="9808428at2"/>
<evidence type="ECO:0000313" key="3">
    <source>
        <dbReference type="EMBL" id="TFU25120.1"/>
    </source>
</evidence>
<dbReference type="PANTHER" id="PTHR36558:SF1">
    <property type="entry name" value="RESTRICTION ENDONUCLEASE DOMAIN-CONTAINING PROTEIN-RELATED"/>
    <property type="match status" value="1"/>
</dbReference>
<evidence type="ECO:0000313" key="4">
    <source>
        <dbReference type="Proteomes" id="UP000297244"/>
    </source>
</evidence>
<keyword evidence="3" id="KW-0540">Nuclease</keyword>
<organism evidence="3 5">
    <name type="scientific">Thermus tengchongensis</name>
    <dbReference type="NCBI Taxonomy" id="1214928"/>
    <lineage>
        <taxon>Bacteria</taxon>
        <taxon>Thermotogati</taxon>
        <taxon>Deinococcota</taxon>
        <taxon>Deinococci</taxon>
        <taxon>Thermales</taxon>
        <taxon>Thermaceae</taxon>
        <taxon>Thermus</taxon>
    </lineage>
</organism>
<keyword evidence="3" id="KW-0378">Hydrolase</keyword>
<dbReference type="EMBL" id="SKBL01000022">
    <property type="protein sequence ID" value="TFU14991.1"/>
    <property type="molecule type" value="Genomic_DNA"/>
</dbReference>
<evidence type="ECO:0000313" key="2">
    <source>
        <dbReference type="EMBL" id="TFU14991.1"/>
    </source>
</evidence>
<dbReference type="SUPFAM" id="SSF52980">
    <property type="entry name" value="Restriction endonuclease-like"/>
    <property type="match status" value="1"/>
</dbReference>
<dbReference type="RefSeq" id="WP_038042176.1">
    <property type="nucleotide sequence ID" value="NZ_ML214257.1"/>
</dbReference>
<dbReference type="GO" id="GO:0004519">
    <property type="term" value="F:endonuclease activity"/>
    <property type="evidence" value="ECO:0007669"/>
    <property type="project" value="UniProtKB-KW"/>
</dbReference>
<name>A0A4Y9EU24_9DEIN</name>
<evidence type="ECO:0000259" key="1">
    <source>
        <dbReference type="Pfam" id="PF05685"/>
    </source>
</evidence>
<keyword evidence="4" id="KW-1185">Reference proteome</keyword>
<dbReference type="PANTHER" id="PTHR36558">
    <property type="entry name" value="GLR1098 PROTEIN"/>
    <property type="match status" value="1"/>
</dbReference>
<dbReference type="Proteomes" id="UP000297668">
    <property type="component" value="Unassembled WGS sequence"/>
</dbReference>
<dbReference type="Pfam" id="PF05685">
    <property type="entry name" value="Uma2"/>
    <property type="match status" value="1"/>
</dbReference>
<reference evidence="4 5" key="1">
    <citation type="submission" date="2019-03" db="EMBL/GenBank/DDBJ databases">
        <title>Thermus tengchongensis species for the arsenic transformation mechanism.</title>
        <authorList>
            <person name="Yuan G.C."/>
        </authorList>
    </citation>
    <scope>NUCLEOTIDE SEQUENCE [LARGE SCALE GENOMIC DNA]</scope>
    <source>
        <strain evidence="3 5">15W</strain>
        <strain evidence="2 4">15Y</strain>
    </source>
</reference>
<dbReference type="CDD" id="cd06260">
    <property type="entry name" value="DUF820-like"/>
    <property type="match status" value="1"/>
</dbReference>
<dbReference type="STRING" id="1449357.GCA_000744175_01554"/>
<gene>
    <name evidence="2" type="ORF">E0489_10835</name>
    <name evidence="3" type="ORF">E0687_12285</name>
</gene>
<proteinExistence type="predicted"/>
<comment type="caution">
    <text evidence="3">The sequence shown here is derived from an EMBL/GenBank/DDBJ whole genome shotgun (WGS) entry which is preliminary data.</text>
</comment>
<dbReference type="Proteomes" id="UP000297244">
    <property type="component" value="Unassembled WGS sequence"/>
</dbReference>